<dbReference type="EMBL" id="BSRI01000001">
    <property type="protein sequence ID" value="GLV53355.1"/>
    <property type="molecule type" value="Genomic_DNA"/>
</dbReference>
<dbReference type="Proteomes" id="UP001344906">
    <property type="component" value="Unassembled WGS sequence"/>
</dbReference>
<evidence type="ECO:0000259" key="1">
    <source>
        <dbReference type="Pfam" id="PF12904"/>
    </source>
</evidence>
<sequence length="132" mass="14876">MSTSQPGHLHVSENQRFIVTERNEPFFWLGDTAWELFHMQATRNADRSYAFVYIPTAGQTFTLDLSSLAGESVQAWWYDPREGSATPCGTFARVVQQTFTTPSEGPDWVLVLDNTAQGFRQPGSRKERATAD</sequence>
<dbReference type="PANTHER" id="PTHR37836:SF2">
    <property type="entry name" value="DUF4038 DOMAIN-CONTAINING PROTEIN"/>
    <property type="match status" value="1"/>
</dbReference>
<evidence type="ECO:0000313" key="2">
    <source>
        <dbReference type="EMBL" id="GLV53355.1"/>
    </source>
</evidence>
<dbReference type="InterPro" id="IPR024749">
    <property type="entry name" value="Collagen-bd_put"/>
</dbReference>
<protein>
    <recommendedName>
        <fullName evidence="1">Putative collagen-binding domain-containing protein</fullName>
    </recommendedName>
</protein>
<dbReference type="PANTHER" id="PTHR37836">
    <property type="entry name" value="LMO1036 PROTEIN"/>
    <property type="match status" value="1"/>
</dbReference>
<evidence type="ECO:0000313" key="3">
    <source>
        <dbReference type="Proteomes" id="UP001344906"/>
    </source>
</evidence>
<dbReference type="Gene3D" id="3.20.20.80">
    <property type="entry name" value="Glycosidases"/>
    <property type="match status" value="1"/>
</dbReference>
<accession>A0ABQ6FLT3</accession>
<comment type="caution">
    <text evidence="2">The sequence shown here is derived from an EMBL/GenBank/DDBJ whole genome shotgun (WGS) entry which is preliminary data.</text>
</comment>
<proteinExistence type="predicted"/>
<name>A0ABQ6FLT3_9CHLR</name>
<feature type="domain" description="Putative collagen-binding" evidence="1">
    <location>
        <begin position="38"/>
        <end position="113"/>
    </location>
</feature>
<keyword evidence="3" id="KW-1185">Reference proteome</keyword>
<gene>
    <name evidence="2" type="ORF">KDH_02100</name>
</gene>
<reference evidence="2 3" key="1">
    <citation type="submission" date="2023-02" db="EMBL/GenBank/DDBJ databases">
        <title>Dictyobacter halimunensis sp. nov., a new member of the class Ktedonobacteria from forest soil in a geothermal area.</title>
        <authorList>
            <person name="Rachmania M.K."/>
            <person name="Ningsih F."/>
            <person name="Sakai Y."/>
            <person name="Yabe S."/>
            <person name="Yokota A."/>
            <person name="Sjamsuridzal W."/>
        </authorList>
    </citation>
    <scope>NUCLEOTIDE SEQUENCE [LARGE SCALE GENOMIC DNA]</scope>
    <source>
        <strain evidence="2 3">S3.2.2.5</strain>
    </source>
</reference>
<dbReference type="RefSeq" id="WP_338246897.1">
    <property type="nucleotide sequence ID" value="NZ_BSRI01000001.1"/>
</dbReference>
<dbReference type="Pfam" id="PF12904">
    <property type="entry name" value="Collagen_bind_2"/>
    <property type="match status" value="1"/>
</dbReference>
<organism evidence="2 3">
    <name type="scientific">Dictyobacter halimunensis</name>
    <dbReference type="NCBI Taxonomy" id="3026934"/>
    <lineage>
        <taxon>Bacteria</taxon>
        <taxon>Bacillati</taxon>
        <taxon>Chloroflexota</taxon>
        <taxon>Ktedonobacteria</taxon>
        <taxon>Ktedonobacterales</taxon>
        <taxon>Dictyobacteraceae</taxon>
        <taxon>Dictyobacter</taxon>
    </lineage>
</organism>